<protein>
    <submittedName>
        <fullName evidence="1">Uncharacterized protein</fullName>
    </submittedName>
</protein>
<evidence type="ECO:0000313" key="1">
    <source>
        <dbReference type="EMBL" id="KAK2177166.1"/>
    </source>
</evidence>
<accession>A0AAD9KTF2</accession>
<dbReference type="AlphaFoldDB" id="A0AAD9KTF2"/>
<organism evidence="1 2">
    <name type="scientific">Ridgeia piscesae</name>
    <name type="common">Tubeworm</name>
    <dbReference type="NCBI Taxonomy" id="27915"/>
    <lineage>
        <taxon>Eukaryota</taxon>
        <taxon>Metazoa</taxon>
        <taxon>Spiralia</taxon>
        <taxon>Lophotrochozoa</taxon>
        <taxon>Annelida</taxon>
        <taxon>Polychaeta</taxon>
        <taxon>Sedentaria</taxon>
        <taxon>Canalipalpata</taxon>
        <taxon>Sabellida</taxon>
        <taxon>Siboglinidae</taxon>
        <taxon>Ridgeia</taxon>
    </lineage>
</organism>
<comment type="caution">
    <text evidence="1">The sequence shown here is derived from an EMBL/GenBank/DDBJ whole genome shotgun (WGS) entry which is preliminary data.</text>
</comment>
<gene>
    <name evidence="1" type="ORF">NP493_615g01017</name>
</gene>
<reference evidence="1" key="1">
    <citation type="journal article" date="2023" name="Mol. Biol. Evol.">
        <title>Third-Generation Sequencing Reveals the Adaptive Role of the Epigenome in Three Deep-Sea Polychaetes.</title>
        <authorList>
            <person name="Perez M."/>
            <person name="Aroh O."/>
            <person name="Sun Y."/>
            <person name="Lan Y."/>
            <person name="Juniper S.K."/>
            <person name="Young C.R."/>
            <person name="Angers B."/>
            <person name="Qian P.Y."/>
        </authorList>
    </citation>
    <scope>NUCLEOTIDE SEQUENCE</scope>
    <source>
        <strain evidence="1">R07B-5</strain>
    </source>
</reference>
<proteinExistence type="predicted"/>
<evidence type="ECO:0000313" key="2">
    <source>
        <dbReference type="Proteomes" id="UP001209878"/>
    </source>
</evidence>
<keyword evidence="2" id="KW-1185">Reference proteome</keyword>
<sequence length="247" mass="25642">MNFQYYRAPGLVPAGAVPVLGAATSLLGQPLAPRGFMPAQGQMRPIFAASPAVAAAAARGILGAYPVSQPGLAAAGPHFSLAARQAYQPQQQALLLAQPGITEQDMVTVSAATDMGEQKDAMTAGAMSAAQVQVTPSAMPVGLIPGMPQQMVPMQPSSMDLLQAQWADPRNAQFYSQQMAAAASGAVTTDMGNYSTVLDDFNSDLNLKIDPEGYAAEALVDPPGFCFCWAGARATYGFTHGKVSLAY</sequence>
<dbReference type="EMBL" id="JAODUO010000615">
    <property type="protein sequence ID" value="KAK2177166.1"/>
    <property type="molecule type" value="Genomic_DNA"/>
</dbReference>
<dbReference type="Proteomes" id="UP001209878">
    <property type="component" value="Unassembled WGS sequence"/>
</dbReference>
<name>A0AAD9KTF2_RIDPI</name>